<gene>
    <name evidence="2" type="ORF">R4Z09_03560</name>
</gene>
<evidence type="ECO:0000313" key="2">
    <source>
        <dbReference type="EMBL" id="WVX82107.1"/>
    </source>
</evidence>
<evidence type="ECO:0000259" key="1">
    <source>
        <dbReference type="Pfam" id="PF12728"/>
    </source>
</evidence>
<protein>
    <submittedName>
        <fullName evidence="2">Helix-turn-helix domain-containing protein</fullName>
    </submittedName>
</protein>
<accession>A0ABZ2CFJ8</accession>
<organism evidence="2 3">
    <name type="scientific">Niallia oryzisoli</name>
    <dbReference type="NCBI Taxonomy" id="1737571"/>
    <lineage>
        <taxon>Bacteria</taxon>
        <taxon>Bacillati</taxon>
        <taxon>Bacillota</taxon>
        <taxon>Bacilli</taxon>
        <taxon>Bacillales</taxon>
        <taxon>Bacillaceae</taxon>
        <taxon>Niallia</taxon>
    </lineage>
</organism>
<dbReference type="InterPro" id="IPR041657">
    <property type="entry name" value="HTH_17"/>
</dbReference>
<evidence type="ECO:0000313" key="3">
    <source>
        <dbReference type="Proteomes" id="UP001357223"/>
    </source>
</evidence>
<dbReference type="Gene3D" id="1.10.1660.10">
    <property type="match status" value="1"/>
</dbReference>
<dbReference type="SUPFAM" id="SSF46955">
    <property type="entry name" value="Putative DNA-binding domain"/>
    <property type="match status" value="1"/>
</dbReference>
<sequence>MEVGRSEINEWYTQKQVAEQLGVSKATVYHYAKQGKIRKIADPHRLHREARYYKEEVDRLASEREQYPTGMRPSEVAKQLGLSVNCTPHDSYAYTYRSS</sequence>
<dbReference type="RefSeq" id="WP_338451011.1">
    <property type="nucleotide sequence ID" value="NZ_CP137640.1"/>
</dbReference>
<reference evidence="2 3" key="1">
    <citation type="submission" date="2023-10" db="EMBL/GenBank/DDBJ databases">
        <title>Niallia locisalis sp.nov. isolated from a salt pond sample.</title>
        <authorList>
            <person name="Li X.-J."/>
            <person name="Dong L."/>
        </authorList>
    </citation>
    <scope>NUCLEOTIDE SEQUENCE [LARGE SCALE GENOMIC DNA]</scope>
    <source>
        <strain evidence="2 3">DSM 29761</strain>
    </source>
</reference>
<dbReference type="EMBL" id="CP137640">
    <property type="protein sequence ID" value="WVX82107.1"/>
    <property type="molecule type" value="Genomic_DNA"/>
</dbReference>
<dbReference type="Pfam" id="PF12728">
    <property type="entry name" value="HTH_17"/>
    <property type="match status" value="1"/>
</dbReference>
<keyword evidence="3" id="KW-1185">Reference proteome</keyword>
<dbReference type="InterPro" id="IPR009061">
    <property type="entry name" value="DNA-bd_dom_put_sf"/>
</dbReference>
<proteinExistence type="predicted"/>
<name>A0ABZ2CFJ8_9BACI</name>
<feature type="domain" description="Helix-turn-helix" evidence="1">
    <location>
        <begin position="11"/>
        <end position="64"/>
    </location>
</feature>
<dbReference type="Proteomes" id="UP001357223">
    <property type="component" value="Chromosome"/>
</dbReference>